<reference evidence="1 2" key="1">
    <citation type="submission" date="2016-01" db="EMBL/GenBank/DDBJ databases">
        <title>Draft Genome Sequences of Seven Thermophilic Sporeformers Isolated from Foods.</title>
        <authorList>
            <person name="Berendsen E.M."/>
            <person name="Wells-Bennik M.H."/>
            <person name="Krawcyk A.O."/>
            <person name="De Jong A."/>
            <person name="Holsappel S."/>
            <person name="Eijlander R.T."/>
            <person name="Kuipers O.P."/>
        </authorList>
    </citation>
    <scope>NUCLEOTIDE SEQUENCE [LARGE SCALE GENOMIC DNA]</scope>
    <source>
        <strain evidence="1 2">B4119</strain>
    </source>
</reference>
<gene>
    <name evidence="1" type="ORF">B4119_0164</name>
</gene>
<evidence type="ECO:0000313" key="2">
    <source>
        <dbReference type="Proteomes" id="UP000075455"/>
    </source>
</evidence>
<accession>A0A150KWD3</accession>
<dbReference type="GeneID" id="301192702"/>
<dbReference type="Proteomes" id="UP000075455">
    <property type="component" value="Unassembled WGS sequence"/>
</dbReference>
<proteinExistence type="predicted"/>
<comment type="caution">
    <text evidence="1">The sequence shown here is derived from an EMBL/GenBank/DDBJ whole genome shotgun (WGS) entry which is preliminary data.</text>
</comment>
<dbReference type="AlphaFoldDB" id="A0A150KWD3"/>
<sequence length="323" mass="38286">MAQDLYIVTGVRLCEMEEDGGVVSYKPYLDKDSHVEILIKDKSFKILNVLLVGKYGSLVIQTKSVKTAIRLFESIKLLLAFVELYYDEDMSIFRLDNDLSETKNYKIYDLYHHSNFFAQDQLESGIILGSQRIKQLKELLKLIFRDSRLRTALACFYQSQVTYYTHLVGSYISSHSRVDLYSYERDEYSFLNMINYERLCSSLTSAYRGIEAIMDYNFRERHFENDYYKKIINDRIPGVKWNTKYLKAFDKVRYDDLRKKRYSKVSTMIKKLLIARNRAGHGKVYANQKKNNPITMELTHESKRFLEFLIMKYIESKIDINKL</sequence>
<name>A0A150KWD3_9BACL</name>
<organism evidence="1 2">
    <name type="scientific">Saccharococcus caldoxylosilyticus</name>
    <dbReference type="NCBI Taxonomy" id="81408"/>
    <lineage>
        <taxon>Bacteria</taxon>
        <taxon>Bacillati</taxon>
        <taxon>Bacillota</taxon>
        <taxon>Bacilli</taxon>
        <taxon>Bacillales</taxon>
        <taxon>Anoxybacillaceae</taxon>
        <taxon>Saccharococcus</taxon>
    </lineage>
</organism>
<protein>
    <submittedName>
        <fullName evidence="1">Uncharacterized protein</fullName>
    </submittedName>
</protein>
<evidence type="ECO:0000313" key="1">
    <source>
        <dbReference type="EMBL" id="KYD04129.1"/>
    </source>
</evidence>
<dbReference type="PATRIC" id="fig|81408.3.peg.2385"/>
<dbReference type="RefSeq" id="WP_061580411.1">
    <property type="nucleotide sequence ID" value="NZ_CP040553.1"/>
</dbReference>
<dbReference type="EMBL" id="LQYS01000138">
    <property type="protein sequence ID" value="KYD04129.1"/>
    <property type="molecule type" value="Genomic_DNA"/>
</dbReference>
<dbReference type="STRING" id="81408.B4119_0164"/>